<comment type="caution">
    <text evidence="1">The sequence shown here is derived from an EMBL/GenBank/DDBJ whole genome shotgun (WGS) entry which is preliminary data.</text>
</comment>
<dbReference type="AlphaFoldDB" id="A0A7X0U0B2"/>
<proteinExistence type="predicted"/>
<accession>A0A7X0U0B2</accession>
<evidence type="ECO:0000313" key="2">
    <source>
        <dbReference type="Proteomes" id="UP000565579"/>
    </source>
</evidence>
<organism evidence="1 2">
    <name type="scientific">Nonomuraea rubra</name>
    <dbReference type="NCBI Taxonomy" id="46180"/>
    <lineage>
        <taxon>Bacteria</taxon>
        <taxon>Bacillati</taxon>
        <taxon>Actinomycetota</taxon>
        <taxon>Actinomycetes</taxon>
        <taxon>Streptosporangiales</taxon>
        <taxon>Streptosporangiaceae</taxon>
        <taxon>Nonomuraea</taxon>
    </lineage>
</organism>
<dbReference type="Proteomes" id="UP000565579">
    <property type="component" value="Unassembled WGS sequence"/>
</dbReference>
<keyword evidence="2" id="KW-1185">Reference proteome</keyword>
<name>A0A7X0U0B2_9ACTN</name>
<protein>
    <submittedName>
        <fullName evidence="1">Uncharacterized protein</fullName>
    </submittedName>
</protein>
<dbReference type="RefSeq" id="WP_281402473.1">
    <property type="nucleotide sequence ID" value="NZ_BAAAXY010000025.1"/>
</dbReference>
<reference evidence="1 2" key="1">
    <citation type="submission" date="2020-08" db="EMBL/GenBank/DDBJ databases">
        <title>Sequencing the genomes of 1000 actinobacteria strains.</title>
        <authorList>
            <person name="Klenk H.-P."/>
        </authorList>
    </citation>
    <scope>NUCLEOTIDE SEQUENCE [LARGE SCALE GENOMIC DNA]</scope>
    <source>
        <strain evidence="1 2">DSM 43768</strain>
    </source>
</reference>
<dbReference type="EMBL" id="JACHMI010000001">
    <property type="protein sequence ID" value="MBB6550441.1"/>
    <property type="molecule type" value="Genomic_DNA"/>
</dbReference>
<evidence type="ECO:0000313" key="1">
    <source>
        <dbReference type="EMBL" id="MBB6550441.1"/>
    </source>
</evidence>
<gene>
    <name evidence="1" type="ORF">HD593_005236</name>
</gene>
<sequence length="41" mass="4491">MQRGLGPPHRPCHHRYATVLIGAETGERIDVLSGRRTTGPP</sequence>